<evidence type="ECO:0000313" key="3">
    <source>
        <dbReference type="Proteomes" id="UP000824247"/>
    </source>
</evidence>
<accession>A0A9E2NW73</accession>
<keyword evidence="1" id="KW-1133">Transmembrane helix</keyword>
<feature type="transmembrane region" description="Helical" evidence="1">
    <location>
        <begin position="21"/>
        <end position="44"/>
    </location>
</feature>
<keyword evidence="1" id="KW-0812">Transmembrane</keyword>
<dbReference type="EMBL" id="JAHLFM010000041">
    <property type="protein sequence ID" value="MBU3831033.1"/>
    <property type="molecule type" value="Genomic_DNA"/>
</dbReference>
<feature type="transmembrane region" description="Helical" evidence="1">
    <location>
        <begin position="96"/>
        <end position="117"/>
    </location>
</feature>
<protein>
    <recommendedName>
        <fullName evidence="4">ZIP Zinc transporter</fullName>
    </recommendedName>
</protein>
<dbReference type="Proteomes" id="UP000824247">
    <property type="component" value="Unassembled WGS sequence"/>
</dbReference>
<feature type="transmembrane region" description="Helical" evidence="1">
    <location>
        <begin position="188"/>
        <end position="209"/>
    </location>
</feature>
<dbReference type="AlphaFoldDB" id="A0A9E2NW73"/>
<organism evidence="2 3">
    <name type="scientific">Candidatus Ureaplasma intestinipullorum</name>
    <dbReference type="NCBI Taxonomy" id="2838770"/>
    <lineage>
        <taxon>Bacteria</taxon>
        <taxon>Bacillati</taxon>
        <taxon>Mycoplasmatota</taxon>
        <taxon>Mycoplasmoidales</taxon>
        <taxon>Mycoplasmoidaceae</taxon>
        <taxon>Ureaplasma</taxon>
    </lineage>
</organism>
<evidence type="ECO:0008006" key="4">
    <source>
        <dbReference type="Google" id="ProtNLM"/>
    </source>
</evidence>
<comment type="caution">
    <text evidence="2">The sequence shown here is derived from an EMBL/GenBank/DDBJ whole genome shotgun (WGS) entry which is preliminary data.</text>
</comment>
<name>A0A9E2NW73_9BACT</name>
<keyword evidence="1" id="KW-0472">Membrane</keyword>
<reference evidence="2" key="1">
    <citation type="journal article" date="2021" name="PeerJ">
        <title>Extensive microbial diversity within the chicken gut microbiome revealed by metagenomics and culture.</title>
        <authorList>
            <person name="Gilroy R."/>
            <person name="Ravi A."/>
            <person name="Getino M."/>
            <person name="Pursley I."/>
            <person name="Horton D.L."/>
            <person name="Alikhan N.F."/>
            <person name="Baker D."/>
            <person name="Gharbi K."/>
            <person name="Hall N."/>
            <person name="Watson M."/>
            <person name="Adriaenssens E.M."/>
            <person name="Foster-Nyarko E."/>
            <person name="Jarju S."/>
            <person name="Secka A."/>
            <person name="Antonio M."/>
            <person name="Oren A."/>
            <person name="Chaudhuri R.R."/>
            <person name="La Ragione R."/>
            <person name="Hildebrand F."/>
            <person name="Pallen M.J."/>
        </authorList>
    </citation>
    <scope>NUCLEOTIDE SEQUENCE</scope>
    <source>
        <strain evidence="2">A5-1222</strain>
    </source>
</reference>
<evidence type="ECO:0000313" key="2">
    <source>
        <dbReference type="EMBL" id="MBU3831033.1"/>
    </source>
</evidence>
<sequence>MYILQNWTGINPTWSNPNLNIFFNLLFLFGLAIVVPGIFVLFISFFRFKISKKIQIYLSSFTAGLIIILGTVGLIAESIHSLQEHFENTSTNSANSTLQTIGIIASGVIIGVGLVILSKWILSKNKHELHEHHHHHGHSEAVFNIADIDNKRIKWLPIILLALHRSVDGITLGLMANTQNNTILGFENWGMLIVFIIHLIPTSIIIYLIQLNIQKNNKFKAFGYTILMSVLMIPFTFMGGYLSSLFDHEWWLMPLLFSASGSLMTIMTIMEIIPEFIHYRNAGTKQWLGVISVIGIGVLLAVILISVHSHSHETDTHISTTLNIIQNLK</sequence>
<dbReference type="InterPro" id="IPR036259">
    <property type="entry name" value="MFS_trans_sf"/>
</dbReference>
<reference evidence="2" key="2">
    <citation type="submission" date="2021-04" db="EMBL/GenBank/DDBJ databases">
        <authorList>
            <person name="Gilroy R."/>
        </authorList>
    </citation>
    <scope>NUCLEOTIDE SEQUENCE</scope>
    <source>
        <strain evidence="2">A5-1222</strain>
    </source>
</reference>
<feature type="transmembrane region" description="Helical" evidence="1">
    <location>
        <begin position="56"/>
        <end position="76"/>
    </location>
</feature>
<feature type="transmembrane region" description="Helical" evidence="1">
    <location>
        <begin position="250"/>
        <end position="274"/>
    </location>
</feature>
<feature type="transmembrane region" description="Helical" evidence="1">
    <location>
        <begin position="286"/>
        <end position="307"/>
    </location>
</feature>
<dbReference type="SUPFAM" id="SSF103473">
    <property type="entry name" value="MFS general substrate transporter"/>
    <property type="match status" value="1"/>
</dbReference>
<proteinExistence type="predicted"/>
<evidence type="ECO:0000256" key="1">
    <source>
        <dbReference type="SAM" id="Phobius"/>
    </source>
</evidence>
<gene>
    <name evidence="2" type="ORF">H9897_02665</name>
</gene>
<feature type="transmembrane region" description="Helical" evidence="1">
    <location>
        <begin position="221"/>
        <end position="244"/>
    </location>
</feature>